<evidence type="ECO:0000313" key="1">
    <source>
        <dbReference type="EMBL" id="GME92701.1"/>
    </source>
</evidence>
<name>A0ACB5TPG9_CANBO</name>
<sequence length="851" mass="96743">MEFTNAAKEKSISRGFFTAPNALKQNEMHSETENNEVMELHEEIADFLNDSFENLENGNNDDDNDSKSADECELPIILSENTAPFSSSVSASTNNSSNSSKKSDNFDLSTVEGIEKWKNFIKHKVKLRIQDGVIGSDTGKSDNPVLEDSQSPLSPKESFNSGSSQLIYPPIHLPLRWITPAQLQHKTNMENIQFYDKNGKKFRRIFLPERGWISSRKLEQEIRSGESATFGPFLFKAAKSDNFIAAHYLSILQGKGSIDYTNDLIPDLWCVQALRHKDIFTDLPRQHGKSTSAVDLSLLYTNTSLIPIGDLQLIQQKLKSLSLEEADPDNLLDYDPTLRDDYRFSKIYITPFDMRPVQDKDKSIEKLNEPLKAKLLGYGVVRLFRDYERKLKTADDGNEKHSGSLQSVTGDGTMVAIIAVPSYFSVPDLLSFVGNEAKSNVSHYRIVKSQTPNRFMFLMKFRNKEKAEAFQKSYNGKNFNSMEPETCHVIIINKIVFRSENKLEKDNNQLSNIPYLLDDPFTAVPQSSEPKTLSKIPYASSQQMLLELPTCPVCLERMDASVSGLLTIPCQHTFHCKCLSKWQDDTCPICRYTSRFDFKKARKRMASSTVEESSSSNNLEESSSNKAKFDTSEPDFYDEDSDEDEDDDDDEEVDRCVVCKSTEHLWICLICGNIGCGRYDLGHAIDHYNQTSHCFAMEMISQRVWDYAGDNYVHRLVQNEVDGKLVELPLREDKSQNNMESLSLVAAEKVDKIGFEYSKMLISQLESQREFYESRYDSLLVKTAGDLQYSKAQYKELAEKLKLLTSKQKSQESSYSSFASVNKELNNKLKEEEALNGALTTSSRFNVFLRI</sequence>
<accession>A0ACB5TPG9</accession>
<dbReference type="Proteomes" id="UP001165101">
    <property type="component" value="Unassembled WGS sequence"/>
</dbReference>
<gene>
    <name evidence="1" type="ORF">Cboi01_000284900</name>
</gene>
<proteinExistence type="predicted"/>
<evidence type="ECO:0000313" key="2">
    <source>
        <dbReference type="Proteomes" id="UP001165101"/>
    </source>
</evidence>
<comment type="caution">
    <text evidence="1">The sequence shown here is derived from an EMBL/GenBank/DDBJ whole genome shotgun (WGS) entry which is preliminary data.</text>
</comment>
<keyword evidence="2" id="KW-1185">Reference proteome</keyword>
<organism evidence="1 2">
    <name type="scientific">Candida boidinii</name>
    <name type="common">Yeast</name>
    <dbReference type="NCBI Taxonomy" id="5477"/>
    <lineage>
        <taxon>Eukaryota</taxon>
        <taxon>Fungi</taxon>
        <taxon>Dikarya</taxon>
        <taxon>Ascomycota</taxon>
        <taxon>Saccharomycotina</taxon>
        <taxon>Pichiomycetes</taxon>
        <taxon>Pichiales</taxon>
        <taxon>Pichiaceae</taxon>
        <taxon>Ogataea</taxon>
        <taxon>Ogataea/Candida clade</taxon>
    </lineage>
</organism>
<protein>
    <submittedName>
        <fullName evidence="1">Unnamed protein product</fullName>
    </submittedName>
</protein>
<dbReference type="EMBL" id="BSXV01001395">
    <property type="protein sequence ID" value="GME92701.1"/>
    <property type="molecule type" value="Genomic_DNA"/>
</dbReference>
<reference evidence="1" key="1">
    <citation type="submission" date="2023-04" db="EMBL/GenBank/DDBJ databases">
        <title>Candida boidinii NBRC 1967.</title>
        <authorList>
            <person name="Ichikawa N."/>
            <person name="Sato H."/>
            <person name="Tonouchi N."/>
        </authorList>
    </citation>
    <scope>NUCLEOTIDE SEQUENCE</scope>
    <source>
        <strain evidence="1">NBRC 1967</strain>
    </source>
</reference>